<dbReference type="PRINTS" id="PR00080">
    <property type="entry name" value="SDRFAMILY"/>
</dbReference>
<gene>
    <name evidence="4" type="ORF">HTAM1171_LOCUS8490</name>
</gene>
<dbReference type="PRINTS" id="PR00081">
    <property type="entry name" value="GDHRDH"/>
</dbReference>
<dbReference type="InterPro" id="IPR036291">
    <property type="entry name" value="NAD(P)-bd_dom_sf"/>
</dbReference>
<evidence type="ECO:0000313" key="4">
    <source>
        <dbReference type="EMBL" id="CAD9504256.1"/>
    </source>
</evidence>
<sequence length="284" mass="29059">MATLNPTLSATNLDVTGRVFVVTGGTQGLGLAIARFLKGNGAAGLVLVSRSQAKGEKVCKELQGDDGSCTVAFVSADLSKAEDASAVVPKAAEAMSGVGPISGLVNAAATTGRGNLLTTTAEDFDMQMALNVRAPFLVSQGVAKHMIENNVKGGSIVNICSVAALGGAPFIMAYSAAKAALSSMTKNNAAELAPKGIRVNGVNMGWCLTENEDKLQRQNSGDDWAEKADAGVPIGRILRPEDVAATVGFLLSDASAMMTGSVVGLHPEYSDGMLSLVADENEGR</sequence>
<evidence type="ECO:0000259" key="3">
    <source>
        <dbReference type="SMART" id="SM00822"/>
    </source>
</evidence>
<dbReference type="SUPFAM" id="SSF51735">
    <property type="entry name" value="NAD(P)-binding Rossmann-fold domains"/>
    <property type="match status" value="1"/>
</dbReference>
<organism evidence="4">
    <name type="scientific">Helicotheca tamesis</name>
    <dbReference type="NCBI Taxonomy" id="374047"/>
    <lineage>
        <taxon>Eukaryota</taxon>
        <taxon>Sar</taxon>
        <taxon>Stramenopiles</taxon>
        <taxon>Ochrophyta</taxon>
        <taxon>Bacillariophyta</taxon>
        <taxon>Mediophyceae</taxon>
        <taxon>Lithodesmiophycidae</taxon>
        <taxon>Lithodesmiales</taxon>
        <taxon>Lithodesmiaceae</taxon>
        <taxon>Helicotheca</taxon>
    </lineage>
</organism>
<dbReference type="AlphaFoldDB" id="A0A7S2HYS1"/>
<dbReference type="InterPro" id="IPR057326">
    <property type="entry name" value="KR_dom"/>
</dbReference>
<dbReference type="GO" id="GO:0048038">
    <property type="term" value="F:quinone binding"/>
    <property type="evidence" value="ECO:0007669"/>
    <property type="project" value="TreeGrafter"/>
</dbReference>
<dbReference type="PANTHER" id="PTHR42760:SF133">
    <property type="entry name" value="3-OXOACYL-[ACYL-CARRIER-PROTEIN] REDUCTASE"/>
    <property type="match status" value="1"/>
</dbReference>
<feature type="domain" description="Ketoreductase" evidence="3">
    <location>
        <begin position="18"/>
        <end position="203"/>
    </location>
</feature>
<dbReference type="GO" id="GO:0006633">
    <property type="term" value="P:fatty acid biosynthetic process"/>
    <property type="evidence" value="ECO:0007669"/>
    <property type="project" value="TreeGrafter"/>
</dbReference>
<dbReference type="NCBIfam" id="NF004847">
    <property type="entry name" value="PRK06198.1"/>
    <property type="match status" value="1"/>
</dbReference>
<dbReference type="SMART" id="SM00822">
    <property type="entry name" value="PKS_KR"/>
    <property type="match status" value="1"/>
</dbReference>
<protein>
    <recommendedName>
        <fullName evidence="3">Ketoreductase domain-containing protein</fullName>
    </recommendedName>
</protein>
<accession>A0A7S2HYS1</accession>
<evidence type="ECO:0000256" key="1">
    <source>
        <dbReference type="ARBA" id="ARBA00006484"/>
    </source>
</evidence>
<dbReference type="InterPro" id="IPR002347">
    <property type="entry name" value="SDR_fam"/>
</dbReference>
<dbReference type="EMBL" id="HBGV01013890">
    <property type="protein sequence ID" value="CAD9504256.1"/>
    <property type="molecule type" value="Transcribed_RNA"/>
</dbReference>
<keyword evidence="2" id="KW-0560">Oxidoreductase</keyword>
<dbReference type="PANTHER" id="PTHR42760">
    <property type="entry name" value="SHORT-CHAIN DEHYDROGENASES/REDUCTASES FAMILY MEMBER"/>
    <property type="match status" value="1"/>
</dbReference>
<dbReference type="FunFam" id="3.40.50.720:FF:000084">
    <property type="entry name" value="Short-chain dehydrogenase reductase"/>
    <property type="match status" value="1"/>
</dbReference>
<evidence type="ECO:0000256" key="2">
    <source>
        <dbReference type="ARBA" id="ARBA00023002"/>
    </source>
</evidence>
<dbReference type="CDD" id="cd05233">
    <property type="entry name" value="SDR_c"/>
    <property type="match status" value="1"/>
</dbReference>
<dbReference type="GO" id="GO:0016616">
    <property type="term" value="F:oxidoreductase activity, acting on the CH-OH group of donors, NAD or NADP as acceptor"/>
    <property type="evidence" value="ECO:0007669"/>
    <property type="project" value="TreeGrafter"/>
</dbReference>
<name>A0A7S2HYS1_9STRA</name>
<dbReference type="Pfam" id="PF13561">
    <property type="entry name" value="adh_short_C2"/>
    <property type="match status" value="1"/>
</dbReference>
<proteinExistence type="inferred from homology"/>
<comment type="similarity">
    <text evidence="1">Belongs to the short-chain dehydrogenases/reductases (SDR) family.</text>
</comment>
<reference evidence="4" key="1">
    <citation type="submission" date="2021-01" db="EMBL/GenBank/DDBJ databases">
        <authorList>
            <person name="Corre E."/>
            <person name="Pelletier E."/>
            <person name="Niang G."/>
            <person name="Scheremetjew M."/>
            <person name="Finn R."/>
            <person name="Kale V."/>
            <person name="Holt S."/>
            <person name="Cochrane G."/>
            <person name="Meng A."/>
            <person name="Brown T."/>
            <person name="Cohen L."/>
        </authorList>
    </citation>
    <scope>NUCLEOTIDE SEQUENCE</scope>
    <source>
        <strain evidence="4">CCMP826</strain>
    </source>
</reference>
<dbReference type="Gene3D" id="3.40.50.720">
    <property type="entry name" value="NAD(P)-binding Rossmann-like Domain"/>
    <property type="match status" value="1"/>
</dbReference>